<comment type="subcellular location">
    <subcellularLocation>
        <location evidence="1">Golgi apparatus membrane</location>
        <topology evidence="1">Single-pass type II membrane protein</topology>
    </subcellularLocation>
    <subcellularLocation>
        <location evidence="12">Golgi apparatus</location>
        <location evidence="12">Golgi stack membrane</location>
        <topology evidence="12">Single-pass type II membrane protein</topology>
    </subcellularLocation>
</comment>
<evidence type="ECO:0000256" key="10">
    <source>
        <dbReference type="ARBA" id="ARBA00023136"/>
    </source>
</evidence>
<evidence type="ECO:0000256" key="1">
    <source>
        <dbReference type="ARBA" id="ARBA00004323"/>
    </source>
</evidence>
<keyword evidence="4 12" id="KW-0328">Glycosyltransferase</keyword>
<dbReference type="GO" id="GO:0032580">
    <property type="term" value="C:Golgi cisterna membrane"/>
    <property type="evidence" value="ECO:0007669"/>
    <property type="project" value="UniProtKB-SubCell"/>
</dbReference>
<keyword evidence="8" id="KW-1133">Transmembrane helix</keyword>
<dbReference type="STRING" id="6573.A0A210Q8L4"/>
<evidence type="ECO:0000256" key="6">
    <source>
        <dbReference type="ARBA" id="ARBA00022692"/>
    </source>
</evidence>
<reference evidence="15 16" key="1">
    <citation type="journal article" date="2017" name="Nat. Ecol. Evol.">
        <title>Scallop genome provides insights into evolution of bilaterian karyotype and development.</title>
        <authorList>
            <person name="Wang S."/>
            <person name="Zhang J."/>
            <person name="Jiao W."/>
            <person name="Li J."/>
            <person name="Xun X."/>
            <person name="Sun Y."/>
            <person name="Guo X."/>
            <person name="Huan P."/>
            <person name="Dong B."/>
            <person name="Zhang L."/>
            <person name="Hu X."/>
            <person name="Sun X."/>
            <person name="Wang J."/>
            <person name="Zhao C."/>
            <person name="Wang Y."/>
            <person name="Wang D."/>
            <person name="Huang X."/>
            <person name="Wang R."/>
            <person name="Lv J."/>
            <person name="Li Y."/>
            <person name="Zhang Z."/>
            <person name="Liu B."/>
            <person name="Lu W."/>
            <person name="Hui Y."/>
            <person name="Liang J."/>
            <person name="Zhou Z."/>
            <person name="Hou R."/>
            <person name="Li X."/>
            <person name="Liu Y."/>
            <person name="Li H."/>
            <person name="Ning X."/>
            <person name="Lin Y."/>
            <person name="Zhao L."/>
            <person name="Xing Q."/>
            <person name="Dou J."/>
            <person name="Li Y."/>
            <person name="Mao J."/>
            <person name="Guo H."/>
            <person name="Dou H."/>
            <person name="Li T."/>
            <person name="Mu C."/>
            <person name="Jiang W."/>
            <person name="Fu Q."/>
            <person name="Fu X."/>
            <person name="Miao Y."/>
            <person name="Liu J."/>
            <person name="Yu Q."/>
            <person name="Li R."/>
            <person name="Liao H."/>
            <person name="Li X."/>
            <person name="Kong Y."/>
            <person name="Jiang Z."/>
            <person name="Chourrout D."/>
            <person name="Li R."/>
            <person name="Bao Z."/>
        </authorList>
    </citation>
    <scope>NUCLEOTIDE SEQUENCE [LARGE SCALE GENOMIC DNA]</scope>
    <source>
        <strain evidence="15 16">PY_sf001</strain>
    </source>
</reference>
<dbReference type="GO" id="GO:0008417">
    <property type="term" value="F:fucosyltransferase activity"/>
    <property type="evidence" value="ECO:0007669"/>
    <property type="project" value="InterPro"/>
</dbReference>
<dbReference type="Proteomes" id="UP000242188">
    <property type="component" value="Unassembled WGS sequence"/>
</dbReference>
<evidence type="ECO:0000259" key="13">
    <source>
        <dbReference type="Pfam" id="PF00852"/>
    </source>
</evidence>
<keyword evidence="11" id="KW-0325">Glycoprotein</keyword>
<proteinExistence type="inferred from homology"/>
<dbReference type="GO" id="GO:0000139">
    <property type="term" value="C:Golgi membrane"/>
    <property type="evidence" value="ECO:0007669"/>
    <property type="project" value="UniProtKB-SubCell"/>
</dbReference>
<comment type="caution">
    <text evidence="15">The sequence shown here is derived from an EMBL/GenBank/DDBJ whole genome shotgun (WGS) entry which is preliminary data.</text>
</comment>
<dbReference type="OrthoDB" id="427096at2759"/>
<dbReference type="InterPro" id="IPR001503">
    <property type="entry name" value="Glyco_trans_10"/>
</dbReference>
<comment type="similarity">
    <text evidence="3 12">Belongs to the glycosyltransferase 10 family.</text>
</comment>
<keyword evidence="10" id="KW-0472">Membrane</keyword>
<dbReference type="InterPro" id="IPR055270">
    <property type="entry name" value="Glyco_tran_10_C"/>
</dbReference>
<dbReference type="PANTHER" id="PTHR48438">
    <property type="entry name" value="ALPHA-(1,3)-FUCOSYLTRANSFERASE C-RELATED"/>
    <property type="match status" value="1"/>
</dbReference>
<keyword evidence="16" id="KW-1185">Reference proteome</keyword>
<keyword evidence="9 12" id="KW-0333">Golgi apparatus</keyword>
<organism evidence="15 16">
    <name type="scientific">Mizuhopecten yessoensis</name>
    <name type="common">Japanese scallop</name>
    <name type="synonym">Patinopecten yessoensis</name>
    <dbReference type="NCBI Taxonomy" id="6573"/>
    <lineage>
        <taxon>Eukaryota</taxon>
        <taxon>Metazoa</taxon>
        <taxon>Spiralia</taxon>
        <taxon>Lophotrochozoa</taxon>
        <taxon>Mollusca</taxon>
        <taxon>Bivalvia</taxon>
        <taxon>Autobranchia</taxon>
        <taxon>Pteriomorphia</taxon>
        <taxon>Pectinida</taxon>
        <taxon>Pectinoidea</taxon>
        <taxon>Pectinidae</taxon>
        <taxon>Mizuhopecten</taxon>
    </lineage>
</organism>
<dbReference type="SUPFAM" id="SSF53756">
    <property type="entry name" value="UDP-Glycosyltransferase/glycogen phosphorylase"/>
    <property type="match status" value="1"/>
</dbReference>
<dbReference type="InterPro" id="IPR031481">
    <property type="entry name" value="Glyco_tran_10_N"/>
</dbReference>
<evidence type="ECO:0000256" key="3">
    <source>
        <dbReference type="ARBA" id="ARBA00008919"/>
    </source>
</evidence>
<accession>A0A210Q8L4</accession>
<dbReference type="EC" id="2.4.1.-" evidence="12"/>
<gene>
    <name evidence="15" type="ORF">KP79_PYT01613</name>
</gene>
<keyword evidence="5 12" id="KW-0808">Transferase</keyword>
<feature type="domain" description="Fucosyltransferase N-terminal" evidence="14">
    <location>
        <begin position="9"/>
        <end position="75"/>
    </location>
</feature>
<evidence type="ECO:0000256" key="4">
    <source>
        <dbReference type="ARBA" id="ARBA00022676"/>
    </source>
</evidence>
<dbReference type="Gene3D" id="3.40.50.11660">
    <property type="entry name" value="Glycosyl transferase family 10, C-terminal domain"/>
    <property type="match status" value="1"/>
</dbReference>
<keyword evidence="6 12" id="KW-0812">Transmembrane</keyword>
<evidence type="ECO:0000256" key="2">
    <source>
        <dbReference type="ARBA" id="ARBA00004922"/>
    </source>
</evidence>
<dbReference type="Pfam" id="PF17039">
    <property type="entry name" value="Glyco_tran_10_N"/>
    <property type="match status" value="1"/>
</dbReference>
<dbReference type="InterPro" id="IPR038577">
    <property type="entry name" value="GT10-like_C_sf"/>
</dbReference>
<evidence type="ECO:0000256" key="8">
    <source>
        <dbReference type="ARBA" id="ARBA00022989"/>
    </source>
</evidence>
<evidence type="ECO:0000256" key="11">
    <source>
        <dbReference type="ARBA" id="ARBA00023180"/>
    </source>
</evidence>
<dbReference type="AlphaFoldDB" id="A0A210Q8L4"/>
<evidence type="ECO:0000256" key="5">
    <source>
        <dbReference type="ARBA" id="ARBA00022679"/>
    </source>
</evidence>
<sequence>MTDGDTVNKDAAVTIVHGPYITADWKVPPKPPGQIWVFQAMEPPIGVQGTLQKWRGLFNWTMTHRRDSDIFSPYGSFMKIPKYSNVKLSPLKWESKDRQAAWFVSHCQTVGKRELYTKKLANSVDIHIYGGCGDYSCPRAQEKSCLGELDQHYKYYLAFENSFCDGYITEKPFKMYWNDLYTIPITRGLTERYDMFLPPGSFLNTDDFPSIEKLGEEMNAISKNKSRFESFFNWRKYYVTEEIDLFYCDLCRMLHYPDKYRRVYDKIEDWVIGHPDRRACRDPKDIK</sequence>
<evidence type="ECO:0000256" key="9">
    <source>
        <dbReference type="ARBA" id="ARBA00023034"/>
    </source>
</evidence>
<evidence type="ECO:0000313" key="16">
    <source>
        <dbReference type="Proteomes" id="UP000242188"/>
    </source>
</evidence>
<protein>
    <recommendedName>
        <fullName evidence="12">Fucosyltransferase</fullName>
        <ecNumber evidence="12">2.4.1.-</ecNumber>
    </recommendedName>
</protein>
<dbReference type="PANTHER" id="PTHR48438:SF1">
    <property type="entry name" value="ALPHA-(1,3)-FUCOSYLTRANSFERASE C-RELATED"/>
    <property type="match status" value="1"/>
</dbReference>
<evidence type="ECO:0000256" key="7">
    <source>
        <dbReference type="ARBA" id="ARBA00022968"/>
    </source>
</evidence>
<dbReference type="Pfam" id="PF00852">
    <property type="entry name" value="Glyco_transf_10"/>
    <property type="match status" value="1"/>
</dbReference>
<feature type="domain" description="Fucosyltransferase C-terminal" evidence="13">
    <location>
        <begin position="93"/>
        <end position="270"/>
    </location>
</feature>
<evidence type="ECO:0000313" key="15">
    <source>
        <dbReference type="EMBL" id="OWF45055.1"/>
    </source>
</evidence>
<name>A0A210Q8L4_MIZYE</name>
<evidence type="ECO:0000256" key="12">
    <source>
        <dbReference type="RuleBase" id="RU003832"/>
    </source>
</evidence>
<comment type="pathway">
    <text evidence="2">Protein modification; protein glycosylation.</text>
</comment>
<evidence type="ECO:0000259" key="14">
    <source>
        <dbReference type="Pfam" id="PF17039"/>
    </source>
</evidence>
<dbReference type="UniPathway" id="UPA00378"/>
<keyword evidence="7" id="KW-0735">Signal-anchor</keyword>
<dbReference type="EMBL" id="NEDP02004593">
    <property type="protein sequence ID" value="OWF45055.1"/>
    <property type="molecule type" value="Genomic_DNA"/>
</dbReference>
<dbReference type="FunFam" id="3.40.50.11660:FF:000002">
    <property type="entry name" value="Alpha-(1,3)-fucosyltransferase"/>
    <property type="match status" value="1"/>
</dbReference>